<comment type="caution">
    <text evidence="5">The sequence shown here is derived from an EMBL/GenBank/DDBJ whole genome shotgun (WGS) entry which is preliminary data.</text>
</comment>
<dbReference type="AlphaFoldDB" id="A0A101SVQ3"/>
<dbReference type="Gene3D" id="3.90.1170.50">
    <property type="entry name" value="Aldehyde oxidase/xanthine dehydrogenase, a/b hammerhead"/>
    <property type="match status" value="1"/>
</dbReference>
<dbReference type="InterPro" id="IPR008274">
    <property type="entry name" value="AldOxase/xan_DH_MoCoBD1"/>
</dbReference>
<dbReference type="GO" id="GO:0016491">
    <property type="term" value="F:oxidoreductase activity"/>
    <property type="evidence" value="ECO:0007669"/>
    <property type="project" value="UniProtKB-KW"/>
</dbReference>
<dbReference type="SUPFAM" id="SSF56003">
    <property type="entry name" value="Molybdenum cofactor-binding domain"/>
    <property type="match status" value="1"/>
</dbReference>
<dbReference type="EMBL" id="LMWW01000040">
    <property type="protein sequence ID" value="KUN80794.1"/>
    <property type="molecule type" value="Genomic_DNA"/>
</dbReference>
<evidence type="ECO:0000256" key="1">
    <source>
        <dbReference type="ARBA" id="ARBA00022505"/>
    </source>
</evidence>
<dbReference type="PANTHER" id="PTHR11908:SF132">
    <property type="entry name" value="ALDEHYDE OXIDASE 1-RELATED"/>
    <property type="match status" value="1"/>
</dbReference>
<dbReference type="PANTHER" id="PTHR11908">
    <property type="entry name" value="XANTHINE DEHYDROGENASE"/>
    <property type="match status" value="1"/>
</dbReference>
<dbReference type="InterPro" id="IPR000674">
    <property type="entry name" value="Ald_Oxase/Xan_DH_a/b"/>
</dbReference>
<dbReference type="InterPro" id="IPR036856">
    <property type="entry name" value="Ald_Oxase/Xan_DH_a/b_sf"/>
</dbReference>
<dbReference type="Pfam" id="PF01315">
    <property type="entry name" value="Ald_Xan_dh_C"/>
    <property type="match status" value="1"/>
</dbReference>
<dbReference type="Gene3D" id="3.30.365.10">
    <property type="entry name" value="Aldehyde oxidase/xanthine dehydrogenase, molybdopterin binding domain"/>
    <property type="match status" value="4"/>
</dbReference>
<dbReference type="GO" id="GO:0005506">
    <property type="term" value="F:iron ion binding"/>
    <property type="evidence" value="ECO:0007669"/>
    <property type="project" value="InterPro"/>
</dbReference>
<dbReference type="InterPro" id="IPR046867">
    <property type="entry name" value="AldOxase/xan_DH_MoCoBD2"/>
</dbReference>
<comment type="cofactor">
    <cofactor evidence="3">
        <name>Mo-molybdopterin cytosine dinucleotide</name>
        <dbReference type="ChEBI" id="CHEBI:71308"/>
    </cofactor>
</comment>
<keyword evidence="6" id="KW-1185">Reference proteome</keyword>
<dbReference type="SMART" id="SM01008">
    <property type="entry name" value="Ald_Xan_dh_C"/>
    <property type="match status" value="1"/>
</dbReference>
<reference evidence="5 6" key="1">
    <citation type="submission" date="2015-10" db="EMBL/GenBank/DDBJ databases">
        <title>Draft genome sequence of Streptomyces griseoruber DSM 40281, type strain for the species Streptomyces griseoruber.</title>
        <authorList>
            <person name="Ruckert C."/>
            <person name="Winkler A."/>
            <person name="Kalinowski J."/>
            <person name="Kampfer P."/>
            <person name="Glaeser S."/>
        </authorList>
    </citation>
    <scope>NUCLEOTIDE SEQUENCE [LARGE SCALE GENOMIC DNA]</scope>
    <source>
        <strain evidence="5 6">DSM 40281</strain>
    </source>
</reference>
<evidence type="ECO:0000259" key="4">
    <source>
        <dbReference type="SMART" id="SM01008"/>
    </source>
</evidence>
<protein>
    <submittedName>
        <fullName evidence="5">Xanthine dehydrogenase</fullName>
    </submittedName>
</protein>
<accession>A0A101SVQ3</accession>
<keyword evidence="2" id="KW-0560">Oxidoreductase</keyword>
<name>A0A101SVQ3_9ACTN</name>
<proteinExistence type="predicted"/>
<dbReference type="Pfam" id="PF02738">
    <property type="entry name" value="MoCoBD_1"/>
    <property type="match status" value="1"/>
</dbReference>
<evidence type="ECO:0000256" key="3">
    <source>
        <dbReference type="ARBA" id="ARBA00053029"/>
    </source>
</evidence>
<organism evidence="5 6">
    <name type="scientific">Streptomyces griseoruber</name>
    <dbReference type="NCBI Taxonomy" id="1943"/>
    <lineage>
        <taxon>Bacteria</taxon>
        <taxon>Bacillati</taxon>
        <taxon>Actinomycetota</taxon>
        <taxon>Actinomycetes</taxon>
        <taxon>Kitasatosporales</taxon>
        <taxon>Streptomycetaceae</taxon>
        <taxon>Streptomyces</taxon>
    </lineage>
</organism>
<dbReference type="InterPro" id="IPR037165">
    <property type="entry name" value="AldOxase/xan_DH_Mopterin-bd_sf"/>
</dbReference>
<dbReference type="InterPro" id="IPR016208">
    <property type="entry name" value="Ald_Oxase/xanthine_DH-like"/>
</dbReference>
<feature type="domain" description="Aldehyde oxidase/xanthine dehydrogenase a/b hammerhead" evidence="4">
    <location>
        <begin position="29"/>
        <end position="143"/>
    </location>
</feature>
<dbReference type="OrthoDB" id="9758509at2"/>
<gene>
    <name evidence="5" type="ORF">AQJ64_24730</name>
</gene>
<dbReference type="SUPFAM" id="SSF54665">
    <property type="entry name" value="CO dehydrogenase molybdoprotein N-domain-like"/>
    <property type="match status" value="1"/>
</dbReference>
<sequence>MAPPPEQKAPVGRYTGTRVPRVEDARLLTGAGTYVDDVVRPGMLHACFVRSPVARARFGAVDVSRALRLPGVHAVLTAHDLNPGVHEQWYSLNGRDDPDTPRPPLAEDEVRFVGDPVAMVVADDRYIAEDAAELVVVDYEPLPPVVDYAVALQSPESVHASHPGNLVGQLAGRPMADLGPVFDNAPHVVSRTLHQQAHGPVPLETRGIVAEWTAAPGEMTVWASSQAPHEVRSFCARLLAVDENRVRVVVRDTGGGFGQKVMPQREEMCVMLAAVRLPAALKWIEDRQEHLLAAGQARHEHGEVRMAFDDDGRILAATLDHVQDAGAYPTPSPVRSGIAVGLLFPGPYRIPEGTFSSRFVFSNTSGRVAYRGPWQFESMAREVVLDAAARRLGIDPVELRRRNMLRHEDLPTVNCHGMPYDHITPYETFEQALEMLDYPAFRREQEHARAEGRLLGVGTCTYVEPTAGATPFHSTEGATIRVEPSGKVSVHVAGGSCGNSLETTVVQLTADALGAAIEDVGTVQGDTAVTPFGGGTGGSRSGSMTAGAVAETAAGLRARILAIAAHRLEVSVDDVEFVRSRATVKGRPEHGLTLAEIADIAYFQVHALPPDLPAGLEASGRYRTPHPMIWANATHVCTCEVDPRTGAVKLLRYIVSEDCGPMINPSVVEGQIYGGTVQGIGGALYEHLAHDDDGNPLATTFMDYLLPTATEVPVIELGHVETHGPGPGGHKGVGEGGAIGSAPAVVNAVADALAPFGAEITRLPLTPATVVGLLERSGAVAV</sequence>
<dbReference type="STRING" id="1943.AQJ64_24730"/>
<dbReference type="Proteomes" id="UP000052982">
    <property type="component" value="Unassembled WGS sequence"/>
</dbReference>
<keyword evidence="1" id="KW-0500">Molybdenum</keyword>
<evidence type="ECO:0000313" key="5">
    <source>
        <dbReference type="EMBL" id="KUN80794.1"/>
    </source>
</evidence>
<dbReference type="FunFam" id="3.30.365.10:FF:000001">
    <property type="entry name" value="Xanthine dehydrogenase oxidase"/>
    <property type="match status" value="1"/>
</dbReference>
<evidence type="ECO:0000313" key="6">
    <source>
        <dbReference type="Proteomes" id="UP000052982"/>
    </source>
</evidence>
<dbReference type="RefSeq" id="WP_055637882.1">
    <property type="nucleotide sequence ID" value="NZ_JBIRRP010000015.1"/>
</dbReference>
<dbReference type="Pfam" id="PF20256">
    <property type="entry name" value="MoCoBD_2"/>
    <property type="match status" value="1"/>
</dbReference>
<evidence type="ECO:0000256" key="2">
    <source>
        <dbReference type="ARBA" id="ARBA00023002"/>
    </source>
</evidence>